<evidence type="ECO:0000256" key="7">
    <source>
        <dbReference type="ARBA" id="ARBA00022777"/>
    </source>
</evidence>
<dbReference type="InterPro" id="IPR011009">
    <property type="entry name" value="Kinase-like_dom_sf"/>
</dbReference>
<keyword evidence="9" id="KW-0675">Receptor</keyword>
<dbReference type="PROSITE" id="PS51473">
    <property type="entry name" value="GNK2"/>
    <property type="match status" value="1"/>
</dbReference>
<dbReference type="Gene3D" id="1.10.510.10">
    <property type="entry name" value="Transferase(Phosphotransferase) domain 1"/>
    <property type="match status" value="1"/>
</dbReference>
<comment type="catalytic activity">
    <reaction evidence="12">
        <text>L-seryl-[protein] + ATP = O-phospho-L-seryl-[protein] + ADP + H(+)</text>
        <dbReference type="Rhea" id="RHEA:17989"/>
        <dbReference type="Rhea" id="RHEA-COMP:9863"/>
        <dbReference type="Rhea" id="RHEA-COMP:11604"/>
        <dbReference type="ChEBI" id="CHEBI:15378"/>
        <dbReference type="ChEBI" id="CHEBI:29999"/>
        <dbReference type="ChEBI" id="CHEBI:30616"/>
        <dbReference type="ChEBI" id="CHEBI:83421"/>
        <dbReference type="ChEBI" id="CHEBI:456216"/>
        <dbReference type="EC" id="2.7.11.1"/>
    </reaction>
</comment>
<gene>
    <name evidence="16" type="ORF">NE237_028467</name>
</gene>
<reference evidence="16" key="1">
    <citation type="journal article" date="2023" name="Plant J.">
        <title>The genome of the king protea, Protea cynaroides.</title>
        <authorList>
            <person name="Chang J."/>
            <person name="Duong T.A."/>
            <person name="Schoeman C."/>
            <person name="Ma X."/>
            <person name="Roodt D."/>
            <person name="Barker N."/>
            <person name="Li Z."/>
            <person name="Van de Peer Y."/>
            <person name="Mizrachi E."/>
        </authorList>
    </citation>
    <scope>NUCLEOTIDE SEQUENCE</scope>
    <source>
        <tissue evidence="16">Young leaves</tissue>
    </source>
</reference>
<evidence type="ECO:0000256" key="9">
    <source>
        <dbReference type="ARBA" id="ARBA00023170"/>
    </source>
</evidence>
<accession>A0A9Q0JV66</accession>
<protein>
    <recommendedName>
        <fullName evidence="1">non-specific serine/threonine protein kinase</fullName>
        <ecNumber evidence="1">2.7.11.1</ecNumber>
    </recommendedName>
</protein>
<name>A0A9Q0JV66_9MAGN</name>
<dbReference type="PROSITE" id="PS50011">
    <property type="entry name" value="PROTEIN_KINASE_DOM"/>
    <property type="match status" value="1"/>
</dbReference>
<dbReference type="OrthoDB" id="4062651at2759"/>
<feature type="domain" description="Gnk2-homologous" evidence="15">
    <location>
        <begin position="296"/>
        <end position="407"/>
    </location>
</feature>
<keyword evidence="13" id="KW-1133">Transmembrane helix</keyword>
<dbReference type="GO" id="GO:0005524">
    <property type="term" value="F:ATP binding"/>
    <property type="evidence" value="ECO:0007669"/>
    <property type="project" value="UniProtKB-KW"/>
</dbReference>
<evidence type="ECO:0000256" key="5">
    <source>
        <dbReference type="ARBA" id="ARBA00022737"/>
    </source>
</evidence>
<dbReference type="PANTHER" id="PTHR47973">
    <property type="entry name" value="CYSTEINE-RICH RECEPTOR-LIKE PROTEIN KINASE 3"/>
    <property type="match status" value="1"/>
</dbReference>
<dbReference type="PROSITE" id="PS00108">
    <property type="entry name" value="PROTEIN_KINASE_ST"/>
    <property type="match status" value="1"/>
</dbReference>
<keyword evidence="8" id="KW-0067">ATP-binding</keyword>
<dbReference type="GO" id="GO:0004674">
    <property type="term" value="F:protein serine/threonine kinase activity"/>
    <property type="evidence" value="ECO:0007669"/>
    <property type="project" value="UniProtKB-KW"/>
</dbReference>
<keyword evidence="10" id="KW-0325">Glycoprotein</keyword>
<dbReference type="CDD" id="cd23509">
    <property type="entry name" value="Gnk2-like"/>
    <property type="match status" value="1"/>
</dbReference>
<feature type="domain" description="Protein kinase" evidence="14">
    <location>
        <begin position="388"/>
        <end position="572"/>
    </location>
</feature>
<evidence type="ECO:0000256" key="3">
    <source>
        <dbReference type="ARBA" id="ARBA00022679"/>
    </source>
</evidence>
<comment type="catalytic activity">
    <reaction evidence="11">
        <text>L-threonyl-[protein] + ATP = O-phospho-L-threonyl-[protein] + ADP + H(+)</text>
        <dbReference type="Rhea" id="RHEA:46608"/>
        <dbReference type="Rhea" id="RHEA-COMP:11060"/>
        <dbReference type="Rhea" id="RHEA-COMP:11605"/>
        <dbReference type="ChEBI" id="CHEBI:15378"/>
        <dbReference type="ChEBI" id="CHEBI:30013"/>
        <dbReference type="ChEBI" id="CHEBI:30616"/>
        <dbReference type="ChEBI" id="CHEBI:61977"/>
        <dbReference type="ChEBI" id="CHEBI:456216"/>
        <dbReference type="EC" id="2.7.11.1"/>
    </reaction>
</comment>
<evidence type="ECO:0000313" key="16">
    <source>
        <dbReference type="EMBL" id="KAJ4951635.1"/>
    </source>
</evidence>
<evidence type="ECO:0000256" key="2">
    <source>
        <dbReference type="ARBA" id="ARBA00022527"/>
    </source>
</evidence>
<keyword evidence="5" id="KW-0677">Repeat</keyword>
<dbReference type="Gene3D" id="3.30.200.20">
    <property type="entry name" value="Phosphorylase Kinase, domain 1"/>
    <property type="match status" value="1"/>
</dbReference>
<dbReference type="SUPFAM" id="SSF56112">
    <property type="entry name" value="Protein kinase-like (PK-like)"/>
    <property type="match status" value="1"/>
</dbReference>
<dbReference type="EC" id="2.7.11.1" evidence="1"/>
<keyword evidence="3" id="KW-0808">Transferase</keyword>
<dbReference type="EMBL" id="JAMYWD010000012">
    <property type="protein sequence ID" value="KAJ4951635.1"/>
    <property type="molecule type" value="Genomic_DNA"/>
</dbReference>
<keyword evidence="13" id="KW-0812">Transmembrane</keyword>
<evidence type="ECO:0000256" key="13">
    <source>
        <dbReference type="SAM" id="Phobius"/>
    </source>
</evidence>
<evidence type="ECO:0000313" key="17">
    <source>
        <dbReference type="Proteomes" id="UP001141806"/>
    </source>
</evidence>
<comment type="caution">
    <text evidence="16">The sequence shown here is derived from an EMBL/GenBank/DDBJ whole genome shotgun (WGS) entry which is preliminary data.</text>
</comment>
<dbReference type="InterPro" id="IPR038408">
    <property type="entry name" value="GNK2_sf"/>
</dbReference>
<dbReference type="InterPro" id="IPR008271">
    <property type="entry name" value="Ser/Thr_kinase_AS"/>
</dbReference>
<keyword evidence="7" id="KW-0418">Kinase</keyword>
<dbReference type="InterPro" id="IPR052059">
    <property type="entry name" value="CR_Ser/Thr_kinase"/>
</dbReference>
<evidence type="ECO:0000256" key="10">
    <source>
        <dbReference type="ARBA" id="ARBA00023180"/>
    </source>
</evidence>
<evidence type="ECO:0000256" key="1">
    <source>
        <dbReference type="ARBA" id="ARBA00012513"/>
    </source>
</evidence>
<dbReference type="InterPro" id="IPR000719">
    <property type="entry name" value="Prot_kinase_dom"/>
</dbReference>
<keyword evidence="4" id="KW-0732">Signal</keyword>
<dbReference type="Proteomes" id="UP001141806">
    <property type="component" value="Unassembled WGS sequence"/>
</dbReference>
<evidence type="ECO:0000256" key="12">
    <source>
        <dbReference type="ARBA" id="ARBA00048679"/>
    </source>
</evidence>
<evidence type="ECO:0000256" key="11">
    <source>
        <dbReference type="ARBA" id="ARBA00047899"/>
    </source>
</evidence>
<dbReference type="Pfam" id="PF01657">
    <property type="entry name" value="Stress-antifung"/>
    <property type="match status" value="1"/>
</dbReference>
<evidence type="ECO:0000259" key="15">
    <source>
        <dbReference type="PROSITE" id="PS51473"/>
    </source>
</evidence>
<dbReference type="InterPro" id="IPR002902">
    <property type="entry name" value="GNK2"/>
</dbReference>
<dbReference type="AlphaFoldDB" id="A0A9Q0JV66"/>
<keyword evidence="6" id="KW-0547">Nucleotide-binding</keyword>
<proteinExistence type="predicted"/>
<sequence length="572" mass="65630">MNNVKAEKAKAMIRYRRLQKMVNLFRCVEFVWLSSYSPGSPLDSRPIAFRISGQYFWEHCVVLVILASSFLWATLSSSLFALPDKRGSVSYGCLALYGYRGLIAGKQSERQILLPGRCFLHSSGLKSRRFGGILVREDERKLWDLNGRELSFTFRFIFGSPARDESEILVLQKLFAPLHYRMVQSSKHTWNDLQSFLKDFLLSCCCRYLIIDVTFWCGLVISCACEQEQSTMEHCAQVILYTLLMFERYLKHIDSVFLWYLYTDSTQWACFYILCWIFNFRIQTYARVVATLIFTSYPKAHGDTIESSGLGDGFDTHVKHFSLYCCSFWFAQKLGLVDVEQLGVRVLQFSGSNLSVYALARCRENLDSQTCNTCLQAAAFSIISCSPATERRLLNAGCHLSSAIGALLLLSGSTIWKAKAYLRKSDSKSLKDVYGSELSILISQFRLNFSYQDLRKATKNFDPSNKLGQGSYGTVYKGVLLMDGEKLLVLVYEYYYNKSLDQFIFDPNRAKVLNWEKRLDIIQGVAEGLSYLHEEFEIRIIHRDIKASNVILDDKLRPKITDLVLRDLFHGI</sequence>
<evidence type="ECO:0000259" key="14">
    <source>
        <dbReference type="PROSITE" id="PS50011"/>
    </source>
</evidence>
<dbReference type="FunFam" id="1.10.510.10:FF:001023">
    <property type="entry name" value="Os07g0541700 protein"/>
    <property type="match status" value="1"/>
</dbReference>
<evidence type="ECO:0000256" key="6">
    <source>
        <dbReference type="ARBA" id="ARBA00022741"/>
    </source>
</evidence>
<evidence type="ECO:0000256" key="8">
    <source>
        <dbReference type="ARBA" id="ARBA00022840"/>
    </source>
</evidence>
<dbReference type="Pfam" id="PF00069">
    <property type="entry name" value="Pkinase"/>
    <property type="match status" value="1"/>
</dbReference>
<feature type="transmembrane region" description="Helical" evidence="13">
    <location>
        <begin position="56"/>
        <end position="82"/>
    </location>
</feature>
<keyword evidence="2" id="KW-0723">Serine/threonine-protein kinase</keyword>
<keyword evidence="13" id="KW-0472">Membrane</keyword>
<organism evidence="16 17">
    <name type="scientific">Protea cynaroides</name>
    <dbReference type="NCBI Taxonomy" id="273540"/>
    <lineage>
        <taxon>Eukaryota</taxon>
        <taxon>Viridiplantae</taxon>
        <taxon>Streptophyta</taxon>
        <taxon>Embryophyta</taxon>
        <taxon>Tracheophyta</taxon>
        <taxon>Spermatophyta</taxon>
        <taxon>Magnoliopsida</taxon>
        <taxon>Proteales</taxon>
        <taxon>Proteaceae</taxon>
        <taxon>Protea</taxon>
    </lineage>
</organism>
<keyword evidence="17" id="KW-1185">Reference proteome</keyword>
<dbReference type="Gene3D" id="3.30.430.20">
    <property type="entry name" value="Gnk2 domain, C-X8-C-X2-C motif"/>
    <property type="match status" value="1"/>
</dbReference>
<evidence type="ECO:0000256" key="4">
    <source>
        <dbReference type="ARBA" id="ARBA00022729"/>
    </source>
</evidence>